<keyword evidence="2" id="KW-0732">Signal</keyword>
<feature type="compositionally biased region" description="Basic and acidic residues" evidence="1">
    <location>
        <begin position="91"/>
        <end position="100"/>
    </location>
</feature>
<protein>
    <recommendedName>
        <fullName evidence="3">Fungal lipase-type domain-containing protein</fullName>
    </recommendedName>
</protein>
<dbReference type="GeneID" id="91105792"/>
<accession>A0AAX4KRF9</accession>
<sequence>MRPSTFLFPFLLLPLISARPSTRPISIFTTQQKAFDDIPSGKTALSHDDMLEIGRMAIAINSAYCPKDNKLQPHPPNSFINQIRRSKRHHDSSQRPHMEESSIIMSSEDPEYVDNLYIAGNMKWYISHTPSTQTLTLALSSLSSTDDFLELLASSPQNDQSLVPLQNLLFPFDHLSTFPVDEQPMIFHPYVDSIVSHGNSALSSLLDLIENPPLTVSSFHTDVIKEYVTSLAEPVPAVTHAPIKKVEIIGHGLGSVVGLIVSLALKMELELAVGQLSNEIDIKANLLGLPRIGNSHFANLIDNHITRNQPSLQVNRIISYYDTITHLPGRHLGLTHHAKNELWIGPDPRTVYLCTVESKDCSDGVKLSKASLLDHLGPYGGVWIDTHCKME</sequence>
<dbReference type="Proteomes" id="UP001358614">
    <property type="component" value="Chromosome 2"/>
</dbReference>
<feature type="chain" id="PRO_5043545267" description="Fungal lipase-type domain-containing protein" evidence="2">
    <location>
        <begin position="19"/>
        <end position="391"/>
    </location>
</feature>
<feature type="region of interest" description="Disordered" evidence="1">
    <location>
        <begin position="85"/>
        <end position="105"/>
    </location>
</feature>
<evidence type="ECO:0000313" key="4">
    <source>
        <dbReference type="EMBL" id="WWD08877.1"/>
    </source>
</evidence>
<dbReference type="CDD" id="cd00741">
    <property type="entry name" value="Lipase"/>
    <property type="match status" value="1"/>
</dbReference>
<evidence type="ECO:0000256" key="2">
    <source>
        <dbReference type="SAM" id="SignalP"/>
    </source>
</evidence>
<dbReference type="GO" id="GO:0006629">
    <property type="term" value="P:lipid metabolic process"/>
    <property type="evidence" value="ECO:0007669"/>
    <property type="project" value="InterPro"/>
</dbReference>
<dbReference type="Gene3D" id="3.40.50.1820">
    <property type="entry name" value="alpha/beta hydrolase"/>
    <property type="match status" value="1"/>
</dbReference>
<proteinExistence type="predicted"/>
<organism evidence="4 5">
    <name type="scientific">Kwoniella europaea PYCC6329</name>
    <dbReference type="NCBI Taxonomy" id="1423913"/>
    <lineage>
        <taxon>Eukaryota</taxon>
        <taxon>Fungi</taxon>
        <taxon>Dikarya</taxon>
        <taxon>Basidiomycota</taxon>
        <taxon>Agaricomycotina</taxon>
        <taxon>Tremellomycetes</taxon>
        <taxon>Tremellales</taxon>
        <taxon>Cryptococcaceae</taxon>
        <taxon>Kwoniella</taxon>
    </lineage>
</organism>
<dbReference type="AlphaFoldDB" id="A0AAX4KRF9"/>
<name>A0AAX4KRF9_9TREE</name>
<dbReference type="KEGG" id="ker:91105792"/>
<dbReference type="Pfam" id="PF01764">
    <property type="entry name" value="Lipase_3"/>
    <property type="match status" value="1"/>
</dbReference>
<evidence type="ECO:0000313" key="5">
    <source>
        <dbReference type="Proteomes" id="UP001358614"/>
    </source>
</evidence>
<feature type="signal peptide" evidence="2">
    <location>
        <begin position="1"/>
        <end position="18"/>
    </location>
</feature>
<feature type="domain" description="Fungal lipase-type" evidence="3">
    <location>
        <begin position="242"/>
        <end position="330"/>
    </location>
</feature>
<reference evidence="4 5" key="1">
    <citation type="submission" date="2024-01" db="EMBL/GenBank/DDBJ databases">
        <title>Comparative genomics of Cryptococcus and Kwoniella reveals pathogenesis evolution and contrasting modes of karyotype evolution via chromosome fusion or intercentromeric recombination.</title>
        <authorList>
            <person name="Coelho M.A."/>
            <person name="David-Palma M."/>
            <person name="Shea T."/>
            <person name="Bowers K."/>
            <person name="McGinley-Smith S."/>
            <person name="Mohammad A.W."/>
            <person name="Gnirke A."/>
            <person name="Yurkov A.M."/>
            <person name="Nowrousian M."/>
            <person name="Sun S."/>
            <person name="Cuomo C.A."/>
            <person name="Heitman J."/>
        </authorList>
    </citation>
    <scope>NUCLEOTIDE SEQUENCE [LARGE SCALE GENOMIC DNA]</scope>
    <source>
        <strain evidence="4 5">PYCC6329</strain>
    </source>
</reference>
<dbReference type="EMBL" id="CP144090">
    <property type="protein sequence ID" value="WWD08877.1"/>
    <property type="molecule type" value="Genomic_DNA"/>
</dbReference>
<dbReference type="SUPFAM" id="SSF53474">
    <property type="entry name" value="alpha/beta-Hydrolases"/>
    <property type="match status" value="1"/>
</dbReference>
<evidence type="ECO:0000259" key="3">
    <source>
        <dbReference type="Pfam" id="PF01764"/>
    </source>
</evidence>
<dbReference type="InterPro" id="IPR002921">
    <property type="entry name" value="Fungal_lipase-type"/>
</dbReference>
<dbReference type="InterPro" id="IPR029058">
    <property type="entry name" value="AB_hydrolase_fold"/>
</dbReference>
<dbReference type="RefSeq" id="XP_066086844.1">
    <property type="nucleotide sequence ID" value="XM_066230747.1"/>
</dbReference>
<evidence type="ECO:0000256" key="1">
    <source>
        <dbReference type="SAM" id="MobiDB-lite"/>
    </source>
</evidence>
<gene>
    <name evidence="4" type="ORF">V865_006991</name>
</gene>
<keyword evidence="5" id="KW-1185">Reference proteome</keyword>